<evidence type="ECO:0000256" key="1">
    <source>
        <dbReference type="SAM" id="Phobius"/>
    </source>
</evidence>
<organism evidence="2 3">
    <name type="scientific">candidate division WWE3 bacterium RIFCSPLOWO2_01_FULL_41_18</name>
    <dbReference type="NCBI Taxonomy" id="1802625"/>
    <lineage>
        <taxon>Bacteria</taxon>
        <taxon>Katanobacteria</taxon>
    </lineage>
</organism>
<keyword evidence="1" id="KW-0812">Transmembrane</keyword>
<feature type="transmembrane region" description="Helical" evidence="1">
    <location>
        <begin position="62"/>
        <end position="79"/>
    </location>
</feature>
<evidence type="ECO:0000313" key="3">
    <source>
        <dbReference type="Proteomes" id="UP000176504"/>
    </source>
</evidence>
<reference evidence="2 3" key="1">
    <citation type="journal article" date="2016" name="Nat. Commun.">
        <title>Thousands of microbial genomes shed light on interconnected biogeochemical processes in an aquifer system.</title>
        <authorList>
            <person name="Anantharaman K."/>
            <person name="Brown C.T."/>
            <person name="Hug L.A."/>
            <person name="Sharon I."/>
            <person name="Castelle C.J."/>
            <person name="Probst A.J."/>
            <person name="Thomas B.C."/>
            <person name="Singh A."/>
            <person name="Wilkins M.J."/>
            <person name="Karaoz U."/>
            <person name="Brodie E.L."/>
            <person name="Williams K.H."/>
            <person name="Hubbard S.S."/>
            <person name="Banfield J.F."/>
        </authorList>
    </citation>
    <scope>NUCLEOTIDE SEQUENCE [LARGE SCALE GENOMIC DNA]</scope>
</reference>
<dbReference type="Proteomes" id="UP000176504">
    <property type="component" value="Unassembled WGS sequence"/>
</dbReference>
<keyword evidence="1" id="KW-1133">Transmembrane helix</keyword>
<dbReference type="AlphaFoldDB" id="A0A1F4VDP8"/>
<accession>A0A1F4VDP8</accession>
<dbReference type="EMBL" id="MEVI01000003">
    <property type="protein sequence ID" value="OGC55070.1"/>
    <property type="molecule type" value="Genomic_DNA"/>
</dbReference>
<sequence>MPKKNEAKLRRQIEILKAQVKSPQPTKIEVVKQAEFKTLKQETKKISYELNIPKIKNDLNKTLIFSIGALIILLALYFTEPKWINLIKFI</sequence>
<protein>
    <submittedName>
        <fullName evidence="2">Uncharacterized protein</fullName>
    </submittedName>
</protein>
<keyword evidence="1" id="KW-0472">Membrane</keyword>
<comment type="caution">
    <text evidence="2">The sequence shown here is derived from an EMBL/GenBank/DDBJ whole genome shotgun (WGS) entry which is preliminary data.</text>
</comment>
<evidence type="ECO:0000313" key="2">
    <source>
        <dbReference type="EMBL" id="OGC55070.1"/>
    </source>
</evidence>
<name>A0A1F4VDP8_UNCKA</name>
<gene>
    <name evidence="2" type="ORF">A3A78_03780</name>
</gene>
<proteinExistence type="predicted"/>